<reference evidence="12 13" key="1">
    <citation type="submission" date="2017-06" db="EMBL/GenBank/DDBJ databases">
        <title>Genome sequencing of cyanobaciteial culture collection at National Institute for Environmental Studies (NIES).</title>
        <authorList>
            <person name="Hirose Y."/>
            <person name="Shimura Y."/>
            <person name="Fujisawa T."/>
            <person name="Nakamura Y."/>
            <person name="Kawachi M."/>
        </authorList>
    </citation>
    <scope>NUCLEOTIDE SEQUENCE [LARGE SCALE GENOMIC DNA]</scope>
    <source>
        <strain evidence="12 13">NIES-23</strain>
    </source>
</reference>
<dbReference type="Pfam" id="PF02518">
    <property type="entry name" value="HATPase_c"/>
    <property type="match status" value="1"/>
</dbReference>
<proteinExistence type="predicted"/>
<dbReference type="InterPro" id="IPR003594">
    <property type="entry name" value="HATPase_dom"/>
</dbReference>
<feature type="modified residue" description="4-aspartylphosphate" evidence="7">
    <location>
        <position position="65"/>
    </location>
</feature>
<dbReference type="CDD" id="cd00075">
    <property type="entry name" value="HATPase"/>
    <property type="match status" value="1"/>
</dbReference>
<keyword evidence="4" id="KW-0808">Transferase</keyword>
<dbReference type="CDD" id="cd00082">
    <property type="entry name" value="HisKA"/>
    <property type="match status" value="1"/>
</dbReference>
<dbReference type="GO" id="GO:0000155">
    <property type="term" value="F:phosphorelay sensor kinase activity"/>
    <property type="evidence" value="ECO:0007669"/>
    <property type="project" value="InterPro"/>
</dbReference>
<evidence type="ECO:0000259" key="11">
    <source>
        <dbReference type="PROSITE" id="PS50113"/>
    </source>
</evidence>
<dbReference type="Gene3D" id="3.30.450.20">
    <property type="entry name" value="PAS domain"/>
    <property type="match status" value="1"/>
</dbReference>
<evidence type="ECO:0000313" key="12">
    <source>
        <dbReference type="EMBL" id="BAY67713.1"/>
    </source>
</evidence>
<evidence type="ECO:0000313" key="13">
    <source>
        <dbReference type="Proteomes" id="UP000217507"/>
    </source>
</evidence>
<evidence type="ECO:0000256" key="6">
    <source>
        <dbReference type="ARBA" id="ARBA00023012"/>
    </source>
</evidence>
<dbReference type="PROSITE" id="PS50113">
    <property type="entry name" value="PAC"/>
    <property type="match status" value="1"/>
</dbReference>
<dbReference type="SMART" id="SM00387">
    <property type="entry name" value="HATPase_c"/>
    <property type="match status" value="1"/>
</dbReference>
<accession>A0A1Z4KFR5</accession>
<feature type="domain" description="PAS" evidence="10">
    <location>
        <begin position="135"/>
        <end position="208"/>
    </location>
</feature>
<evidence type="ECO:0000259" key="10">
    <source>
        <dbReference type="PROSITE" id="PS50112"/>
    </source>
</evidence>
<keyword evidence="5" id="KW-0418">Kinase</keyword>
<dbReference type="InterPro" id="IPR036097">
    <property type="entry name" value="HisK_dim/P_sf"/>
</dbReference>
<dbReference type="Gene3D" id="3.40.50.2300">
    <property type="match status" value="1"/>
</dbReference>
<gene>
    <name evidence="12" type="ORF">NIES23_04950</name>
</gene>
<evidence type="ECO:0000256" key="3">
    <source>
        <dbReference type="ARBA" id="ARBA00022553"/>
    </source>
</evidence>
<dbReference type="SUPFAM" id="SSF47384">
    <property type="entry name" value="Homodimeric domain of signal transducing histidine kinase"/>
    <property type="match status" value="1"/>
</dbReference>
<dbReference type="Gene3D" id="1.10.287.130">
    <property type="match status" value="1"/>
</dbReference>
<dbReference type="InterPro" id="IPR003661">
    <property type="entry name" value="HisK_dim/P_dom"/>
</dbReference>
<name>A0A1Z4KFR5_ANAVA</name>
<dbReference type="Pfam" id="PF00989">
    <property type="entry name" value="PAS"/>
    <property type="match status" value="1"/>
</dbReference>
<dbReference type="PROSITE" id="PS50109">
    <property type="entry name" value="HIS_KIN"/>
    <property type="match status" value="1"/>
</dbReference>
<dbReference type="SMART" id="SM00448">
    <property type="entry name" value="REC"/>
    <property type="match status" value="1"/>
</dbReference>
<feature type="domain" description="Response regulatory" evidence="9">
    <location>
        <begin position="15"/>
        <end position="130"/>
    </location>
</feature>
<dbReference type="InterPro" id="IPR011006">
    <property type="entry name" value="CheY-like_superfamily"/>
</dbReference>
<dbReference type="PROSITE" id="PS50110">
    <property type="entry name" value="RESPONSE_REGULATORY"/>
    <property type="match status" value="1"/>
</dbReference>
<dbReference type="SUPFAM" id="SSF55874">
    <property type="entry name" value="ATPase domain of HSP90 chaperone/DNA topoisomerase II/histidine kinase"/>
    <property type="match status" value="1"/>
</dbReference>
<dbReference type="AlphaFoldDB" id="A0A1Z4KFR5"/>
<dbReference type="Pfam" id="PF00512">
    <property type="entry name" value="HisKA"/>
    <property type="match status" value="1"/>
</dbReference>
<dbReference type="CDD" id="cd00130">
    <property type="entry name" value="PAS"/>
    <property type="match status" value="1"/>
</dbReference>
<sequence>MISICSQTNKIQAVRVLIVEDEYILAINLQESLESLGYTVVDIADSAELAIDKATELQPNLILMDIRLRGEEDGIHAAEKIWQNLQIPIIYVTGHSDKSTVERATLTSPFGYILKPVREKELYVAIQTALNRYEREQFLSSVLRVMGDGVLVVDSQLHIKYMNQVAEALTGWQFDDAQDRNLTEVVQLIDEQTLNSIQNPIISAIQKETTVYLGDGLSPTVGHRIMLITKDGTMIPVADSATPLRNNNGDITGAVMVFRDDTQRRLTEERNLSAERNRQLEIQMAEMQRFNQLKEDFLASTSHEMRTPLSNIKMAISMLENVMNQQGLLKSATASTSASVSRYLGILRYECERELTLVDDLINMRIIDTEGYPLDITYIHLQSLLSEIINSFQEITKAQQQILEGNISDDLPALVSDKSILNRIISELLMNACKYTPPGERITITAHFEQNQKSLTPQDAQSGLYTVSSSPYFQIKINNSGVEIPSTEQSRIFEPFYRFTYNTTIEKLSVFDQSYQIPQSDYQRTSGTGLGLSLVKKLVQYIQGTVEVRSGDGLTTFIVQLPLTLSVNYSR</sequence>
<dbReference type="SMART" id="SM00086">
    <property type="entry name" value="PAC"/>
    <property type="match status" value="1"/>
</dbReference>
<feature type="domain" description="Histidine kinase" evidence="8">
    <location>
        <begin position="300"/>
        <end position="565"/>
    </location>
</feature>
<dbReference type="PROSITE" id="PS50112">
    <property type="entry name" value="PAS"/>
    <property type="match status" value="1"/>
</dbReference>
<dbReference type="SMART" id="SM00091">
    <property type="entry name" value="PAS"/>
    <property type="match status" value="1"/>
</dbReference>
<dbReference type="InterPro" id="IPR000700">
    <property type="entry name" value="PAS-assoc_C"/>
</dbReference>
<dbReference type="InterPro" id="IPR013767">
    <property type="entry name" value="PAS_fold"/>
</dbReference>
<dbReference type="PANTHER" id="PTHR43047">
    <property type="entry name" value="TWO-COMPONENT HISTIDINE PROTEIN KINASE"/>
    <property type="match status" value="1"/>
</dbReference>
<dbReference type="InterPro" id="IPR001610">
    <property type="entry name" value="PAC"/>
</dbReference>
<feature type="domain" description="PAC" evidence="11">
    <location>
        <begin position="221"/>
        <end position="273"/>
    </location>
</feature>
<dbReference type="EC" id="2.7.13.3" evidence="2"/>
<dbReference type="CDD" id="cd17534">
    <property type="entry name" value="REC_DC-like"/>
    <property type="match status" value="1"/>
</dbReference>
<dbReference type="GO" id="GO:0006355">
    <property type="term" value="P:regulation of DNA-templated transcription"/>
    <property type="evidence" value="ECO:0007669"/>
    <property type="project" value="InterPro"/>
</dbReference>
<dbReference type="InterPro" id="IPR001789">
    <property type="entry name" value="Sig_transdc_resp-reg_receiver"/>
</dbReference>
<evidence type="ECO:0000259" key="8">
    <source>
        <dbReference type="PROSITE" id="PS50109"/>
    </source>
</evidence>
<evidence type="ECO:0000256" key="1">
    <source>
        <dbReference type="ARBA" id="ARBA00000085"/>
    </source>
</evidence>
<dbReference type="PRINTS" id="PR00344">
    <property type="entry name" value="BCTRLSENSOR"/>
</dbReference>
<keyword evidence="3 7" id="KW-0597">Phosphoprotein</keyword>
<evidence type="ECO:0000259" key="9">
    <source>
        <dbReference type="PROSITE" id="PS50110"/>
    </source>
</evidence>
<comment type="catalytic activity">
    <reaction evidence="1">
        <text>ATP + protein L-histidine = ADP + protein N-phospho-L-histidine.</text>
        <dbReference type="EC" id="2.7.13.3"/>
    </reaction>
</comment>
<dbReference type="Gene3D" id="3.30.565.10">
    <property type="entry name" value="Histidine kinase-like ATPase, C-terminal domain"/>
    <property type="match status" value="1"/>
</dbReference>
<dbReference type="Proteomes" id="UP000217507">
    <property type="component" value="Chromosome"/>
</dbReference>
<dbReference type="SMART" id="SM00388">
    <property type="entry name" value="HisKA"/>
    <property type="match status" value="1"/>
</dbReference>
<dbReference type="InterPro" id="IPR004358">
    <property type="entry name" value="Sig_transdc_His_kin-like_C"/>
</dbReference>
<dbReference type="InterPro" id="IPR036890">
    <property type="entry name" value="HATPase_C_sf"/>
</dbReference>
<dbReference type="InterPro" id="IPR035965">
    <property type="entry name" value="PAS-like_dom_sf"/>
</dbReference>
<protein>
    <recommendedName>
        <fullName evidence="2">histidine kinase</fullName>
        <ecNumber evidence="2">2.7.13.3</ecNumber>
    </recommendedName>
</protein>
<keyword evidence="6" id="KW-0902">Two-component regulatory system</keyword>
<dbReference type="EMBL" id="AP018216">
    <property type="protein sequence ID" value="BAY67713.1"/>
    <property type="molecule type" value="Genomic_DNA"/>
</dbReference>
<organism evidence="12 13">
    <name type="scientific">Trichormus variabilis NIES-23</name>
    <dbReference type="NCBI Taxonomy" id="1973479"/>
    <lineage>
        <taxon>Bacteria</taxon>
        <taxon>Bacillati</taxon>
        <taxon>Cyanobacteriota</taxon>
        <taxon>Cyanophyceae</taxon>
        <taxon>Nostocales</taxon>
        <taxon>Nostocaceae</taxon>
        <taxon>Trichormus</taxon>
    </lineage>
</organism>
<dbReference type="NCBIfam" id="TIGR00229">
    <property type="entry name" value="sensory_box"/>
    <property type="match status" value="1"/>
</dbReference>
<dbReference type="InterPro" id="IPR000014">
    <property type="entry name" value="PAS"/>
</dbReference>
<evidence type="ECO:0000256" key="4">
    <source>
        <dbReference type="ARBA" id="ARBA00022679"/>
    </source>
</evidence>
<evidence type="ECO:0000256" key="2">
    <source>
        <dbReference type="ARBA" id="ARBA00012438"/>
    </source>
</evidence>
<evidence type="ECO:0000256" key="5">
    <source>
        <dbReference type="ARBA" id="ARBA00022777"/>
    </source>
</evidence>
<dbReference type="InterPro" id="IPR005467">
    <property type="entry name" value="His_kinase_dom"/>
</dbReference>
<dbReference type="PANTHER" id="PTHR43047:SF72">
    <property type="entry name" value="OSMOSENSING HISTIDINE PROTEIN KINASE SLN1"/>
    <property type="match status" value="1"/>
</dbReference>
<dbReference type="Pfam" id="PF00072">
    <property type="entry name" value="Response_reg"/>
    <property type="match status" value="1"/>
</dbReference>
<dbReference type="SUPFAM" id="SSF52172">
    <property type="entry name" value="CheY-like"/>
    <property type="match status" value="1"/>
</dbReference>
<dbReference type="SUPFAM" id="SSF55785">
    <property type="entry name" value="PYP-like sensor domain (PAS domain)"/>
    <property type="match status" value="1"/>
</dbReference>
<evidence type="ECO:0000256" key="7">
    <source>
        <dbReference type="PROSITE-ProRule" id="PRU00169"/>
    </source>
</evidence>